<keyword evidence="5 7" id="KW-0472">Membrane</keyword>
<dbReference type="KEGG" id="aaxa:NCTC10138_01007"/>
<evidence type="ECO:0000256" key="7">
    <source>
        <dbReference type="SAM" id="Phobius"/>
    </source>
</evidence>
<dbReference type="PRINTS" id="PR00728">
    <property type="entry name" value="SIGNALPTASE"/>
</dbReference>
<evidence type="ECO:0000259" key="8">
    <source>
        <dbReference type="Pfam" id="PF00717"/>
    </source>
</evidence>
<dbReference type="RefSeq" id="WP_026390076.1">
    <property type="nucleotide sequence ID" value="NZ_LR215048.1"/>
</dbReference>
<feature type="transmembrane region" description="Helical" evidence="7">
    <location>
        <begin position="145"/>
        <end position="163"/>
    </location>
</feature>
<dbReference type="OrthoDB" id="385000at2"/>
<dbReference type="GO" id="GO:0006465">
    <property type="term" value="P:signal peptide processing"/>
    <property type="evidence" value="ECO:0007669"/>
    <property type="project" value="UniProtKB-UniRule"/>
</dbReference>
<protein>
    <recommendedName>
        <fullName evidence="6">Signal peptidase I</fullName>
        <ecNumber evidence="6">3.4.21.89</ecNumber>
    </recommendedName>
</protein>
<keyword evidence="3 7" id="KW-0812">Transmembrane</keyword>
<dbReference type="AlphaFoldDB" id="A0A449BDV8"/>
<dbReference type="InterPro" id="IPR001733">
    <property type="entry name" value="Peptidase_S26B"/>
</dbReference>
<keyword evidence="2" id="KW-0645">Protease</keyword>
<evidence type="ECO:0000256" key="5">
    <source>
        <dbReference type="ARBA" id="ARBA00023136"/>
    </source>
</evidence>
<gene>
    <name evidence="9" type="primary">sipW_2</name>
    <name evidence="9" type="ORF">NCTC10138_01007</name>
</gene>
<evidence type="ECO:0000313" key="9">
    <source>
        <dbReference type="EMBL" id="VEU80629.1"/>
    </source>
</evidence>
<dbReference type="InterPro" id="IPR015927">
    <property type="entry name" value="Peptidase_S24_S26A/B/C"/>
</dbReference>
<dbReference type="EC" id="3.4.21.89" evidence="6"/>
<keyword evidence="9" id="KW-0378">Hydrolase</keyword>
<dbReference type="NCBIfam" id="TIGR02228">
    <property type="entry name" value="sigpep_I_arch"/>
    <property type="match status" value="1"/>
</dbReference>
<dbReference type="GO" id="GO:0016020">
    <property type="term" value="C:membrane"/>
    <property type="evidence" value="ECO:0007669"/>
    <property type="project" value="UniProtKB-UniRule"/>
</dbReference>
<dbReference type="Gene3D" id="2.10.109.10">
    <property type="entry name" value="Umud Fragment, subunit A"/>
    <property type="match status" value="1"/>
</dbReference>
<keyword evidence="4 7" id="KW-1133">Transmembrane helix</keyword>
<proteinExistence type="predicted"/>
<evidence type="ECO:0000256" key="6">
    <source>
        <dbReference type="NCBIfam" id="TIGR02228"/>
    </source>
</evidence>
<keyword evidence="10" id="KW-1185">Reference proteome</keyword>
<evidence type="ECO:0000256" key="4">
    <source>
        <dbReference type="ARBA" id="ARBA00022989"/>
    </source>
</evidence>
<dbReference type="SUPFAM" id="SSF51306">
    <property type="entry name" value="LexA/Signal peptidase"/>
    <property type="match status" value="1"/>
</dbReference>
<organism evidence="9 10">
    <name type="scientific">Haploplasma axanthum</name>
    <name type="common">Acholeplasma axanthum</name>
    <dbReference type="NCBI Taxonomy" id="29552"/>
    <lineage>
        <taxon>Bacteria</taxon>
        <taxon>Bacillati</taxon>
        <taxon>Mycoplasmatota</taxon>
        <taxon>Mollicutes</taxon>
        <taxon>Acholeplasmatales</taxon>
        <taxon>Acholeplasmataceae</taxon>
        <taxon>Haploplasma</taxon>
    </lineage>
</organism>
<dbReference type="GO" id="GO:0012505">
    <property type="term" value="C:endomembrane system"/>
    <property type="evidence" value="ECO:0007669"/>
    <property type="project" value="UniProtKB-SubCell"/>
</dbReference>
<evidence type="ECO:0000256" key="2">
    <source>
        <dbReference type="ARBA" id="ARBA00022670"/>
    </source>
</evidence>
<feature type="domain" description="Peptidase S24/S26A/S26B/S26C" evidence="8">
    <location>
        <begin position="47"/>
        <end position="127"/>
    </location>
</feature>
<evidence type="ECO:0000256" key="1">
    <source>
        <dbReference type="ARBA" id="ARBA00004308"/>
    </source>
</evidence>
<evidence type="ECO:0000313" key="10">
    <source>
        <dbReference type="Proteomes" id="UP000289841"/>
    </source>
</evidence>
<dbReference type="EMBL" id="LR215048">
    <property type="protein sequence ID" value="VEU80629.1"/>
    <property type="molecule type" value="Genomic_DNA"/>
</dbReference>
<dbReference type="Pfam" id="PF00717">
    <property type="entry name" value="Peptidase_S24"/>
    <property type="match status" value="1"/>
</dbReference>
<evidence type="ECO:0000256" key="3">
    <source>
        <dbReference type="ARBA" id="ARBA00022692"/>
    </source>
</evidence>
<name>A0A449BDV8_HAPAX</name>
<feature type="transmembrane region" description="Helical" evidence="7">
    <location>
        <begin position="6"/>
        <end position="28"/>
    </location>
</feature>
<dbReference type="InterPro" id="IPR019533">
    <property type="entry name" value="Peptidase_S26"/>
</dbReference>
<accession>A0A449BDV8</accession>
<dbReference type="STRING" id="1278311.GCA_000428705_00383"/>
<dbReference type="Proteomes" id="UP000289841">
    <property type="component" value="Chromosome"/>
</dbReference>
<dbReference type="InterPro" id="IPR036286">
    <property type="entry name" value="LexA/Signal_pep-like_sf"/>
</dbReference>
<comment type="subcellular location">
    <subcellularLocation>
        <location evidence="1">Endomembrane system</location>
    </subcellularLocation>
</comment>
<dbReference type="GO" id="GO:0004252">
    <property type="term" value="F:serine-type endopeptidase activity"/>
    <property type="evidence" value="ECO:0007669"/>
    <property type="project" value="UniProtKB-UniRule"/>
</dbReference>
<dbReference type="CDD" id="cd06530">
    <property type="entry name" value="S26_SPase_I"/>
    <property type="match status" value="1"/>
</dbReference>
<sequence length="191" mass="21993">MKKILSYILSAITLLILIISIIFVILNIKGVKDNTPIKIFGYRYSLVVSDSMNPSIQKGDYVIYEEFDEYNLKDVIVYRSKTDNKLIVHEIVEETSFGFKTKGSNNKINDFNYEGYITNDRILGKVVKVTALLGIGRLFTSNKSMVIMIVVIVSFGIIVWQIVDITKALKEKTKEKYQKELEDYKKELNDK</sequence>
<reference evidence="9 10" key="1">
    <citation type="submission" date="2019-01" db="EMBL/GenBank/DDBJ databases">
        <authorList>
            <consortium name="Pathogen Informatics"/>
        </authorList>
    </citation>
    <scope>NUCLEOTIDE SEQUENCE [LARGE SCALE GENOMIC DNA]</scope>
    <source>
        <strain evidence="9 10">NCTC10138</strain>
    </source>
</reference>
<dbReference type="GO" id="GO:0009003">
    <property type="term" value="F:signal peptidase activity"/>
    <property type="evidence" value="ECO:0007669"/>
    <property type="project" value="UniProtKB-EC"/>
</dbReference>